<dbReference type="AlphaFoldDB" id="A0A0B6WW06"/>
<evidence type="ECO:0000313" key="2">
    <source>
        <dbReference type="EMBL" id="CDM64335.1"/>
    </source>
</evidence>
<feature type="chain" id="PRO_5002123022" evidence="1">
    <location>
        <begin position="32"/>
        <end position="179"/>
    </location>
</feature>
<proteinExistence type="predicted"/>
<reference evidence="2 3" key="1">
    <citation type="submission" date="2013-12" db="EMBL/GenBank/DDBJ databases">
        <authorList>
            <person name="Stott M."/>
        </authorList>
    </citation>
    <scope>NUCLEOTIDE SEQUENCE [LARGE SCALE GENOMIC DNA]</scope>
    <source>
        <strain evidence="2 3">K22</strain>
    </source>
</reference>
<evidence type="ECO:0000256" key="1">
    <source>
        <dbReference type="SAM" id="SignalP"/>
    </source>
</evidence>
<keyword evidence="1" id="KW-0732">Signal</keyword>
<dbReference type="Proteomes" id="UP000031518">
    <property type="component" value="Unassembled WGS sequence"/>
</dbReference>
<organism evidence="2 3">
    <name type="scientific">Pyrinomonas methylaliphatogenes</name>
    <dbReference type="NCBI Taxonomy" id="454194"/>
    <lineage>
        <taxon>Bacteria</taxon>
        <taxon>Pseudomonadati</taxon>
        <taxon>Acidobacteriota</taxon>
        <taxon>Blastocatellia</taxon>
        <taxon>Blastocatellales</taxon>
        <taxon>Pyrinomonadaceae</taxon>
        <taxon>Pyrinomonas</taxon>
    </lineage>
</organism>
<feature type="signal peptide" evidence="1">
    <location>
        <begin position="1"/>
        <end position="31"/>
    </location>
</feature>
<dbReference type="EMBL" id="CBXV010000001">
    <property type="protein sequence ID" value="CDM64335.1"/>
    <property type="molecule type" value="Genomic_DNA"/>
</dbReference>
<protein>
    <submittedName>
        <fullName evidence="2">Uncharacterized protein</fullName>
    </submittedName>
</protein>
<keyword evidence="3" id="KW-1185">Reference proteome</keyword>
<accession>A0A0B6WW06</accession>
<evidence type="ECO:0000313" key="3">
    <source>
        <dbReference type="Proteomes" id="UP000031518"/>
    </source>
</evidence>
<sequence length="179" mass="19372" precursor="true">MGFLRAKAFRSRGLITLLLALLASIAPIAFADSAARASICFTSNGSHRARACSGSTRHLDLRSREKTPPSASAKLDKFCGKDWVKREVFNHPTSFLRHKSWDRALTPNDALAGFCLSDLATALSGWSASSIKRGDKAIAARPLLLLVSRFAARARIPFENRSTLPGYCLGNSNRAPPAC</sequence>
<name>A0A0B6WW06_9BACT</name>
<gene>
    <name evidence="2" type="ORF">PYK22_00328</name>
</gene>
<reference evidence="2 3" key="2">
    <citation type="submission" date="2015-01" db="EMBL/GenBank/DDBJ databases">
        <title>Complete genome sequence of Pyrinomonas methylaliphatogenes type strain K22T.</title>
        <authorList>
            <person name="Lee K.C.Y."/>
            <person name="Power J.F."/>
            <person name="Dunfield P.F."/>
            <person name="Morgan X.C."/>
            <person name="Huttenhower C."/>
            <person name="Stott M.B."/>
        </authorList>
    </citation>
    <scope>NUCLEOTIDE SEQUENCE [LARGE SCALE GENOMIC DNA]</scope>
    <source>
        <strain evidence="2 3">K22</strain>
    </source>
</reference>
<dbReference type="STRING" id="454194.PYK22_00328"/>